<dbReference type="OrthoDB" id="9806179at2"/>
<keyword evidence="5" id="KW-0676">Redox-active center</keyword>
<evidence type="ECO:0000256" key="2">
    <source>
        <dbReference type="ARBA" id="ARBA00022827"/>
    </source>
</evidence>
<dbReference type="EMBL" id="QZDT01000007">
    <property type="protein sequence ID" value="NBJ92339.1"/>
    <property type="molecule type" value="Genomic_DNA"/>
</dbReference>
<dbReference type="RefSeq" id="WP_160559436.1">
    <property type="nucleotide sequence ID" value="NZ_QZDT01000007.1"/>
</dbReference>
<dbReference type="InterPro" id="IPR008255">
    <property type="entry name" value="Pyr_nucl-diS_OxRdtase_2_AS"/>
</dbReference>
<dbReference type="Proteomes" id="UP001154420">
    <property type="component" value="Unassembled WGS sequence"/>
</dbReference>
<accession>A0A9X5BEN4</accession>
<name>A0A9X5BEN4_9FIRM</name>
<keyword evidence="8" id="KW-1185">Reference proteome</keyword>
<dbReference type="PRINTS" id="PR00469">
    <property type="entry name" value="PNDRDTASEII"/>
</dbReference>
<dbReference type="PRINTS" id="PR00368">
    <property type="entry name" value="FADPNR"/>
</dbReference>
<gene>
    <name evidence="7" type="ORF">D5281_06945</name>
</gene>
<dbReference type="PANTHER" id="PTHR48105">
    <property type="entry name" value="THIOREDOXIN REDUCTASE 1-RELATED-RELATED"/>
    <property type="match status" value="1"/>
</dbReference>
<keyword evidence="3" id="KW-0560">Oxidoreductase</keyword>
<dbReference type="InterPro" id="IPR036188">
    <property type="entry name" value="FAD/NAD-bd_sf"/>
</dbReference>
<dbReference type="InterPro" id="IPR023753">
    <property type="entry name" value="FAD/NAD-binding_dom"/>
</dbReference>
<proteinExistence type="predicted"/>
<sequence length="324" mass="34249">MYDVVIIGSGPAGLSASIYAKRAGLKAVTLEQNPMSGGQVLNTYEVDNYPGLPGINGFELGMKFREHADKLECEFKEAAVLGVKRLTEAYGAKGSEIQAASLKERAQEENTGFVVLTSQGEIKTKAVIAAMGATHAKLHIPGEEKLAGKGVSYCATCDGAFFRGKVTAVIGGGDVAVEDAIFLARGCEKVYLIHRRNELRAAAILQKEMMALPNVEILWDTVAKEIAGEEGVQSLLVKNVKTGREQELAVDGVFVAVGIIPSSNALGNMAVCDEKGYLIAGEDCITSVPGLFAAGDVRRKKLRQIITAAADGANAVTSVLEYLA</sequence>
<evidence type="ECO:0000259" key="6">
    <source>
        <dbReference type="Pfam" id="PF07992"/>
    </source>
</evidence>
<evidence type="ECO:0000256" key="5">
    <source>
        <dbReference type="ARBA" id="ARBA00023284"/>
    </source>
</evidence>
<evidence type="ECO:0000313" key="8">
    <source>
        <dbReference type="Proteomes" id="UP001154420"/>
    </source>
</evidence>
<evidence type="ECO:0000256" key="3">
    <source>
        <dbReference type="ARBA" id="ARBA00023002"/>
    </source>
</evidence>
<keyword evidence="2" id="KW-0274">FAD</keyword>
<dbReference type="SUPFAM" id="SSF51905">
    <property type="entry name" value="FAD/NAD(P)-binding domain"/>
    <property type="match status" value="1"/>
</dbReference>
<keyword evidence="4" id="KW-1015">Disulfide bond</keyword>
<dbReference type="Gene3D" id="3.50.50.60">
    <property type="entry name" value="FAD/NAD(P)-binding domain"/>
    <property type="match status" value="2"/>
</dbReference>
<evidence type="ECO:0000256" key="1">
    <source>
        <dbReference type="ARBA" id="ARBA00022630"/>
    </source>
</evidence>
<dbReference type="Pfam" id="PF07992">
    <property type="entry name" value="Pyr_redox_2"/>
    <property type="match status" value="1"/>
</dbReference>
<dbReference type="AlphaFoldDB" id="A0A9X5BEN4"/>
<dbReference type="PROSITE" id="PS00573">
    <property type="entry name" value="PYRIDINE_REDOX_2"/>
    <property type="match status" value="1"/>
</dbReference>
<feature type="domain" description="FAD/NAD(P)-binding" evidence="6">
    <location>
        <begin position="2"/>
        <end position="312"/>
    </location>
</feature>
<evidence type="ECO:0000313" key="7">
    <source>
        <dbReference type="EMBL" id="NBJ92339.1"/>
    </source>
</evidence>
<organism evidence="7 8">
    <name type="scientific">Parablautia muri</name>
    <dbReference type="NCBI Taxonomy" id="2320879"/>
    <lineage>
        <taxon>Bacteria</taxon>
        <taxon>Bacillati</taxon>
        <taxon>Bacillota</taxon>
        <taxon>Clostridia</taxon>
        <taxon>Lachnospirales</taxon>
        <taxon>Lachnospiraceae</taxon>
        <taxon>Parablautia</taxon>
    </lineage>
</organism>
<reference evidence="7" key="1">
    <citation type="submission" date="2018-09" db="EMBL/GenBank/DDBJ databases">
        <title>Murine metabolic-syndrome-specific gut microbial biobank.</title>
        <authorList>
            <person name="Liu C."/>
        </authorList>
    </citation>
    <scope>NUCLEOTIDE SEQUENCE</scope>
    <source>
        <strain evidence="7">D42-62</strain>
    </source>
</reference>
<evidence type="ECO:0000256" key="4">
    <source>
        <dbReference type="ARBA" id="ARBA00023157"/>
    </source>
</evidence>
<comment type="caution">
    <text evidence="7">The sequence shown here is derived from an EMBL/GenBank/DDBJ whole genome shotgun (WGS) entry which is preliminary data.</text>
</comment>
<dbReference type="InterPro" id="IPR050097">
    <property type="entry name" value="Ferredoxin-NADP_redctase_2"/>
</dbReference>
<keyword evidence="1" id="KW-0285">Flavoprotein</keyword>
<protein>
    <submittedName>
        <fullName evidence="7">FAD-dependent oxidoreductase</fullName>
    </submittedName>
</protein>
<dbReference type="GO" id="GO:0016668">
    <property type="term" value="F:oxidoreductase activity, acting on a sulfur group of donors, NAD(P) as acceptor"/>
    <property type="evidence" value="ECO:0007669"/>
    <property type="project" value="UniProtKB-ARBA"/>
</dbReference>